<feature type="transmembrane region" description="Helical" evidence="1">
    <location>
        <begin position="164"/>
        <end position="185"/>
    </location>
</feature>
<keyword evidence="1" id="KW-1133">Transmembrane helix</keyword>
<evidence type="ECO:0000313" key="3">
    <source>
        <dbReference type="Proteomes" id="UP001564626"/>
    </source>
</evidence>
<feature type="transmembrane region" description="Helical" evidence="1">
    <location>
        <begin position="121"/>
        <end position="137"/>
    </location>
</feature>
<feature type="transmembrane region" description="Helical" evidence="1">
    <location>
        <begin position="213"/>
        <end position="235"/>
    </location>
</feature>
<sequence length="240" mass="25596">MDAPALADVVRDWTDRLLDSSSTAALLTAAAALLLVAHRRSWRLLRNVVTIAHEGGHAVVALLSGRTLNGIRLHSDTSGLTVSTGRSRGPGMVLTLFAGYPAVSLLGLGGAWLVAEDRARLVLWVLIGLLAAMLLALRNAYGVLSVLLTGGALFAVSWFATPGWQAICCALVSWFLLIGGIRPIGELARLRSRGRAPDSDADQLARLTRVPAALWLGLWLVIGVAALVFGARWLLLMPQW</sequence>
<reference evidence="2 3" key="1">
    <citation type="submission" date="2024-08" db="EMBL/GenBank/DDBJ databases">
        <title>Genome mining of Saccharopolyspora cebuensis PGLac3 from Nigerian medicinal plant.</title>
        <authorList>
            <person name="Ezeobiora C.E."/>
            <person name="Igbokwe N.H."/>
            <person name="Amin D.H."/>
            <person name="Mendie U.E."/>
        </authorList>
    </citation>
    <scope>NUCLEOTIDE SEQUENCE [LARGE SCALE GENOMIC DNA]</scope>
    <source>
        <strain evidence="2 3">PGLac3</strain>
    </source>
</reference>
<keyword evidence="1" id="KW-0472">Membrane</keyword>
<keyword evidence="1" id="KW-0812">Transmembrane</keyword>
<feature type="transmembrane region" description="Helical" evidence="1">
    <location>
        <begin position="93"/>
        <end position="115"/>
    </location>
</feature>
<gene>
    <name evidence="2" type="ORF">AB8O55_17815</name>
</gene>
<accession>A0ABV4CKJ5</accession>
<keyword evidence="3" id="KW-1185">Reference proteome</keyword>
<dbReference type="InterPro" id="IPR049500">
    <property type="entry name" value="Peptidase_M50B-like"/>
</dbReference>
<proteinExistence type="predicted"/>
<evidence type="ECO:0000313" key="2">
    <source>
        <dbReference type="EMBL" id="MEY8041264.1"/>
    </source>
</evidence>
<comment type="caution">
    <text evidence="2">The sequence shown here is derived from an EMBL/GenBank/DDBJ whole genome shotgun (WGS) entry which is preliminary data.</text>
</comment>
<dbReference type="EMBL" id="JBGEHV010000033">
    <property type="protein sequence ID" value="MEY8041264.1"/>
    <property type="molecule type" value="Genomic_DNA"/>
</dbReference>
<feature type="transmembrane region" description="Helical" evidence="1">
    <location>
        <begin position="142"/>
        <end position="158"/>
    </location>
</feature>
<feature type="transmembrane region" description="Helical" evidence="1">
    <location>
        <begin position="20"/>
        <end position="37"/>
    </location>
</feature>
<dbReference type="Pfam" id="PF13398">
    <property type="entry name" value="Peptidase_M50B"/>
    <property type="match status" value="1"/>
</dbReference>
<dbReference type="RefSeq" id="WP_345367002.1">
    <property type="nucleotide sequence ID" value="NZ_BAABII010000017.1"/>
</dbReference>
<name>A0ABV4CKJ5_9PSEU</name>
<organism evidence="2 3">
    <name type="scientific">Saccharopolyspora cebuensis</name>
    <dbReference type="NCBI Taxonomy" id="418759"/>
    <lineage>
        <taxon>Bacteria</taxon>
        <taxon>Bacillati</taxon>
        <taxon>Actinomycetota</taxon>
        <taxon>Actinomycetes</taxon>
        <taxon>Pseudonocardiales</taxon>
        <taxon>Pseudonocardiaceae</taxon>
        <taxon>Saccharopolyspora</taxon>
    </lineage>
</organism>
<dbReference type="Proteomes" id="UP001564626">
    <property type="component" value="Unassembled WGS sequence"/>
</dbReference>
<evidence type="ECO:0000256" key="1">
    <source>
        <dbReference type="SAM" id="Phobius"/>
    </source>
</evidence>
<protein>
    <submittedName>
        <fullName evidence="2">M50 family metallopeptidase</fullName>
    </submittedName>
</protein>